<dbReference type="STRING" id="570277.EZMO1_0113"/>
<dbReference type="GO" id="GO:0022857">
    <property type="term" value="F:transmembrane transporter activity"/>
    <property type="evidence" value="ECO:0007669"/>
    <property type="project" value="UniProtKB-UniRule"/>
</dbReference>
<dbReference type="HAMAP" id="MF_02088">
    <property type="entry name" value="Q_prec_transport"/>
    <property type="match status" value="1"/>
</dbReference>
<evidence type="ECO:0000313" key="3">
    <source>
        <dbReference type="Proteomes" id="UP000071065"/>
    </source>
</evidence>
<feature type="transmembrane region" description="Helical" evidence="1">
    <location>
        <begin position="176"/>
        <end position="198"/>
    </location>
</feature>
<dbReference type="GO" id="GO:0005886">
    <property type="term" value="C:plasma membrane"/>
    <property type="evidence" value="ECO:0007669"/>
    <property type="project" value="UniProtKB-SubCell"/>
</dbReference>
<feature type="transmembrane region" description="Helical" evidence="1">
    <location>
        <begin position="69"/>
        <end position="91"/>
    </location>
</feature>
<organism evidence="2 3">
    <name type="scientific">Endozoicomonas montiporae CL-33</name>
    <dbReference type="NCBI Taxonomy" id="570277"/>
    <lineage>
        <taxon>Bacteria</taxon>
        <taxon>Pseudomonadati</taxon>
        <taxon>Pseudomonadota</taxon>
        <taxon>Gammaproteobacteria</taxon>
        <taxon>Oceanospirillales</taxon>
        <taxon>Endozoicomonadaceae</taxon>
        <taxon>Endozoicomonas</taxon>
    </lineage>
</organism>
<feature type="transmembrane region" description="Helical" evidence="1">
    <location>
        <begin position="111"/>
        <end position="130"/>
    </location>
</feature>
<protein>
    <recommendedName>
        <fullName evidence="1">Probable queuosine precursor transporter</fullName>
        <shortName evidence="1">Q precursor transporter</shortName>
    </recommendedName>
</protein>
<comment type="function">
    <text evidence="1">Involved in the import of queuosine (Q) precursors, required for Q precursor salvage.</text>
</comment>
<dbReference type="PATRIC" id="fig|570277.3.peg.116"/>
<keyword evidence="1" id="KW-0812">Transmembrane</keyword>
<dbReference type="PANTHER" id="PTHR34300">
    <property type="entry name" value="QUEUOSINE PRECURSOR TRANSPORTER-RELATED"/>
    <property type="match status" value="1"/>
</dbReference>
<keyword evidence="1" id="KW-1003">Cell membrane</keyword>
<gene>
    <name evidence="2" type="ORF">EZMO1_0113</name>
</gene>
<sequence length="214" mass="23494">MSTREYPLPRMIVFSLFFSGMAIAAVLAAKIINIAGFAVPAGVLAYAITFACTDIIGEVYGEKVARKMVLAGFVAMISVTLLIQLAIVWPAAYFWQGQEMFEQVLGSSPRIIIASMAAYICSQYLDITIFSRLKKATNGKHLWLRNNVSTFSSQLIDSAVFVTVAFYGVFPISEMIIGQWIVKMLIAAIDTPVVYMGVSMLKKHPVSKTQPAYA</sequence>
<dbReference type="EMBL" id="CP013251">
    <property type="protein sequence ID" value="AMO54385.1"/>
    <property type="molecule type" value="Genomic_DNA"/>
</dbReference>
<keyword evidence="1" id="KW-0813">Transport</keyword>
<evidence type="ECO:0000256" key="1">
    <source>
        <dbReference type="HAMAP-Rule" id="MF_02088"/>
    </source>
</evidence>
<name>A0A142B6K9_9GAMM</name>
<dbReference type="RefSeq" id="WP_034879073.1">
    <property type="nucleotide sequence ID" value="NZ_CP013251.1"/>
</dbReference>
<comment type="similarity">
    <text evidence="1">Belongs to the vitamin uptake transporter (VUT/ECF) (TC 2.A.88) family. Q precursor transporter subfamily.</text>
</comment>
<feature type="transmembrane region" description="Helical" evidence="1">
    <location>
        <begin position="151"/>
        <end position="170"/>
    </location>
</feature>
<reference evidence="2 3" key="1">
    <citation type="journal article" date="2016" name="Front. Microbiol.">
        <title>Genomic Insight into the Host-Endosymbiont Relationship of Endozoicomonas montiporae CL-33(T) with its Coral Host.</title>
        <authorList>
            <person name="Ding J.-Y."/>
            <person name="Shiu J.-H."/>
            <person name="Chen W.-M."/>
            <person name="Chiang Y.-R."/>
            <person name="Tang S.-L."/>
        </authorList>
    </citation>
    <scope>NUCLEOTIDE SEQUENCE [LARGE SCALE GENOMIC DNA]</scope>
    <source>
        <strain evidence="2 3">CL-33</strain>
    </source>
</reference>
<dbReference type="Proteomes" id="UP000071065">
    <property type="component" value="Chromosome"/>
</dbReference>
<dbReference type="Pfam" id="PF02592">
    <property type="entry name" value="Vut_1"/>
    <property type="match status" value="1"/>
</dbReference>
<feature type="transmembrane region" description="Helical" evidence="1">
    <location>
        <begin position="38"/>
        <end position="57"/>
    </location>
</feature>
<keyword evidence="1" id="KW-0997">Cell inner membrane</keyword>
<dbReference type="PANTHER" id="PTHR34300:SF2">
    <property type="entry name" value="QUEUOSINE PRECURSOR TRANSPORTER-RELATED"/>
    <property type="match status" value="1"/>
</dbReference>
<dbReference type="NCBIfam" id="TIGR00697">
    <property type="entry name" value="queuosine precursor transporter"/>
    <property type="match status" value="1"/>
</dbReference>
<evidence type="ECO:0000313" key="2">
    <source>
        <dbReference type="EMBL" id="AMO54385.1"/>
    </source>
</evidence>
<accession>A0A142B6K9</accession>
<keyword evidence="1" id="KW-1133">Transmembrane helix</keyword>
<dbReference type="InterPro" id="IPR003744">
    <property type="entry name" value="YhhQ"/>
</dbReference>
<dbReference type="KEGG" id="emp:EZMO1_0113"/>
<comment type="subcellular location">
    <subcellularLocation>
        <location evidence="1">Cell inner membrane</location>
        <topology evidence="1">Multi-pass membrane protein</topology>
    </subcellularLocation>
</comment>
<keyword evidence="1" id="KW-0472">Membrane</keyword>
<proteinExistence type="inferred from homology"/>
<dbReference type="AlphaFoldDB" id="A0A142B6K9"/>